<protein>
    <recommendedName>
        <fullName evidence="2">Disease resistance R13L4/SHOC-2-like LRR domain-containing protein</fullName>
    </recommendedName>
</protein>
<evidence type="ECO:0000313" key="4">
    <source>
        <dbReference type="Proteomes" id="UP000289738"/>
    </source>
</evidence>
<dbReference type="EMBL" id="SDMP01000002">
    <property type="protein sequence ID" value="RYR75210.1"/>
    <property type="molecule type" value="Genomic_DNA"/>
</dbReference>
<dbReference type="Proteomes" id="UP000289738">
    <property type="component" value="Chromosome A02"/>
</dbReference>
<gene>
    <name evidence="3" type="ORF">Ahy_A02g009882</name>
</gene>
<accession>A0A445EIE1</accession>
<keyword evidence="1" id="KW-0677">Repeat</keyword>
<dbReference type="PANTHER" id="PTHR47186:SF42">
    <property type="entry name" value="DISEASE RESISTANCE RPP13-LIKE PROTEIN 1"/>
    <property type="match status" value="1"/>
</dbReference>
<feature type="domain" description="Disease resistance R13L4/SHOC-2-like LRR" evidence="2">
    <location>
        <begin position="55"/>
        <end position="179"/>
    </location>
</feature>
<dbReference type="AlphaFoldDB" id="A0A445EIE1"/>
<dbReference type="PANTHER" id="PTHR47186">
    <property type="entry name" value="LEUCINE-RICH REPEAT-CONTAINING PROTEIN 57"/>
    <property type="match status" value="1"/>
</dbReference>
<dbReference type="InterPro" id="IPR055414">
    <property type="entry name" value="LRR_R13L4/SHOC2-like"/>
</dbReference>
<dbReference type="InterPro" id="IPR032675">
    <property type="entry name" value="LRR_dom_sf"/>
</dbReference>
<reference evidence="3 4" key="1">
    <citation type="submission" date="2019-01" db="EMBL/GenBank/DDBJ databases">
        <title>Sequencing of cultivated peanut Arachis hypogaea provides insights into genome evolution and oil improvement.</title>
        <authorList>
            <person name="Chen X."/>
        </authorList>
    </citation>
    <scope>NUCLEOTIDE SEQUENCE [LARGE SCALE GENOMIC DNA]</scope>
    <source>
        <strain evidence="4">cv. Fuhuasheng</strain>
        <tissue evidence="3">Leaves</tissue>
    </source>
</reference>
<evidence type="ECO:0000256" key="1">
    <source>
        <dbReference type="ARBA" id="ARBA00022737"/>
    </source>
</evidence>
<dbReference type="Pfam" id="PF23598">
    <property type="entry name" value="LRR_14"/>
    <property type="match status" value="1"/>
</dbReference>
<dbReference type="SUPFAM" id="SSF52058">
    <property type="entry name" value="L domain-like"/>
    <property type="match status" value="2"/>
</dbReference>
<name>A0A445EIE1_ARAHY</name>
<evidence type="ECO:0000259" key="2">
    <source>
        <dbReference type="Pfam" id="PF23598"/>
    </source>
</evidence>
<proteinExistence type="predicted"/>
<organism evidence="3 4">
    <name type="scientific">Arachis hypogaea</name>
    <name type="common">Peanut</name>
    <dbReference type="NCBI Taxonomy" id="3818"/>
    <lineage>
        <taxon>Eukaryota</taxon>
        <taxon>Viridiplantae</taxon>
        <taxon>Streptophyta</taxon>
        <taxon>Embryophyta</taxon>
        <taxon>Tracheophyta</taxon>
        <taxon>Spermatophyta</taxon>
        <taxon>Magnoliopsida</taxon>
        <taxon>eudicotyledons</taxon>
        <taxon>Gunneridae</taxon>
        <taxon>Pentapetalae</taxon>
        <taxon>rosids</taxon>
        <taxon>fabids</taxon>
        <taxon>Fabales</taxon>
        <taxon>Fabaceae</taxon>
        <taxon>Papilionoideae</taxon>
        <taxon>50 kb inversion clade</taxon>
        <taxon>dalbergioids sensu lato</taxon>
        <taxon>Dalbergieae</taxon>
        <taxon>Pterocarpus clade</taxon>
        <taxon>Arachis</taxon>
    </lineage>
</organism>
<sequence>MLMVNKMEEVVTRIEFLQKQKDLLGLEKSTKRNFLSWRIPSTSLVEDNIDAVTCILMLKLKYLRVLSFKMLDVLPDSIGGLIYLRYLDLSWTNIRTLPESLCDLCNLQTLKLHNCTSLIMLPNGMHKLVNLRHLDIWGTCLKEMPRKMSKLKHLHIFSYFTVGKHKDNGIQELGELSNLHGSFGIKKLENIVDLPSLKSLHIEGFGQLKYISDEFYKNEDNPSFHIAHFPSLEKLEFRDMPCWEMWHLPDSETFPQLKRLLIRDCPMLKGDVFSQAFLKILSSLSDVSKVRKLDISERCSQEMSLTGDNLSIGGCESIVKSAFEAISINHLTCLQEIQISGCLSAVSLPGNCLPESLQKLAICSSGKLEFPEQHQQKYDLVELQIHSSCDSLTSLSLDAFPNLKNLEIHWCENVESVSLSQPPHTALQHLSIIGCPKFVSFPGEGLAAPNLTSLHVKRCSKLEELPRDMNTLLPNLESLEMQHCQEICMFPEGGLPPNLKSLTVGGCKQQLRSVSSMGGNFESLTHLEISGVGCESVKSFHEIGSLPHLPSITTLVIRGFSNLETLECNELLGLTSLLQLRIGGCPNLENMVGEKLPPSVLTFQISHCGLLGEHCKNKHQQIWPKISHIPTIQVNGRQVPETKGMPLEVITEFFAVGARVRQDASAKSL</sequence>
<dbReference type="Gene3D" id="3.80.10.10">
    <property type="entry name" value="Ribonuclease Inhibitor"/>
    <property type="match status" value="3"/>
</dbReference>
<evidence type="ECO:0000313" key="3">
    <source>
        <dbReference type="EMBL" id="RYR75210.1"/>
    </source>
</evidence>
<keyword evidence="4" id="KW-1185">Reference proteome</keyword>
<comment type="caution">
    <text evidence="3">The sequence shown here is derived from an EMBL/GenBank/DDBJ whole genome shotgun (WGS) entry which is preliminary data.</text>
</comment>
<dbReference type="STRING" id="3818.A0A445EIE1"/>